<keyword evidence="2" id="KW-1133">Transmembrane helix</keyword>
<dbReference type="PANTHER" id="PTHR16209:SF4">
    <property type="entry name" value="WW DOMAIN BINDING PROTEIN 1-LIKE"/>
    <property type="match status" value="1"/>
</dbReference>
<gene>
    <name evidence="3" type="ORF">AALO_G00236560</name>
</gene>
<evidence type="ECO:0000256" key="1">
    <source>
        <dbReference type="SAM" id="MobiDB-lite"/>
    </source>
</evidence>
<keyword evidence="2" id="KW-0812">Transmembrane</keyword>
<keyword evidence="4" id="KW-1185">Reference proteome</keyword>
<feature type="region of interest" description="Disordered" evidence="1">
    <location>
        <begin position="299"/>
        <end position="382"/>
    </location>
</feature>
<feature type="compositionally biased region" description="Basic residues" evidence="1">
    <location>
        <begin position="345"/>
        <end position="366"/>
    </location>
</feature>
<organism evidence="3 4">
    <name type="scientific">Alosa alosa</name>
    <name type="common">allis shad</name>
    <dbReference type="NCBI Taxonomy" id="278164"/>
    <lineage>
        <taxon>Eukaryota</taxon>
        <taxon>Metazoa</taxon>
        <taxon>Chordata</taxon>
        <taxon>Craniata</taxon>
        <taxon>Vertebrata</taxon>
        <taxon>Euteleostomi</taxon>
        <taxon>Actinopterygii</taxon>
        <taxon>Neopterygii</taxon>
        <taxon>Teleostei</taxon>
        <taxon>Clupei</taxon>
        <taxon>Clupeiformes</taxon>
        <taxon>Clupeoidei</taxon>
        <taxon>Clupeidae</taxon>
        <taxon>Alosa</taxon>
    </lineage>
</organism>
<feature type="region of interest" description="Disordered" evidence="1">
    <location>
        <begin position="114"/>
        <end position="256"/>
    </location>
</feature>
<protein>
    <recommendedName>
        <fullName evidence="5">WW domain binding protein 1-like</fullName>
    </recommendedName>
</protein>
<name>A0AAV6G2J4_9TELE</name>
<dbReference type="InterPro" id="IPR051994">
    <property type="entry name" value="WW_domain-binding"/>
</dbReference>
<evidence type="ECO:0000313" key="4">
    <source>
        <dbReference type="Proteomes" id="UP000823561"/>
    </source>
</evidence>
<dbReference type="InterPro" id="IPR021684">
    <property type="entry name" value="WBP1-like"/>
</dbReference>
<feature type="compositionally biased region" description="Basic and acidic residues" evidence="1">
    <location>
        <begin position="333"/>
        <end position="344"/>
    </location>
</feature>
<dbReference type="Proteomes" id="UP000823561">
    <property type="component" value="Chromosome 18"/>
</dbReference>
<dbReference type="AlphaFoldDB" id="A0AAV6G2J4"/>
<reference evidence="3" key="1">
    <citation type="submission" date="2020-10" db="EMBL/GenBank/DDBJ databases">
        <title>Chromosome-scale genome assembly of the Allis shad, Alosa alosa.</title>
        <authorList>
            <person name="Margot Z."/>
            <person name="Christophe K."/>
            <person name="Cabau C."/>
            <person name="Louis A."/>
            <person name="Berthelot C."/>
            <person name="Parey E."/>
            <person name="Roest Crollius H."/>
            <person name="Montfort J."/>
            <person name="Robinson-Rechavi M."/>
            <person name="Bucao C."/>
            <person name="Bouchez O."/>
            <person name="Gislard M."/>
            <person name="Lluch J."/>
            <person name="Milhes M."/>
            <person name="Lampietro C."/>
            <person name="Lopez Roques C."/>
            <person name="Donnadieu C."/>
            <person name="Braasch I."/>
            <person name="Desvignes T."/>
            <person name="Postlethwait J."/>
            <person name="Bobe J."/>
            <person name="Guiguen Y."/>
        </authorList>
    </citation>
    <scope>NUCLEOTIDE SEQUENCE</scope>
    <source>
        <strain evidence="3">M-15738</strain>
        <tissue evidence="3">Blood</tissue>
    </source>
</reference>
<evidence type="ECO:0000313" key="3">
    <source>
        <dbReference type="EMBL" id="KAG5266816.1"/>
    </source>
</evidence>
<evidence type="ECO:0008006" key="5">
    <source>
        <dbReference type="Google" id="ProtNLM"/>
    </source>
</evidence>
<evidence type="ECO:0000256" key="2">
    <source>
        <dbReference type="SAM" id="Phobius"/>
    </source>
</evidence>
<proteinExistence type="predicted"/>
<feature type="compositionally biased region" description="Polar residues" evidence="1">
    <location>
        <begin position="124"/>
        <end position="140"/>
    </location>
</feature>
<feature type="compositionally biased region" description="Basic and acidic residues" evidence="1">
    <location>
        <begin position="223"/>
        <end position="232"/>
    </location>
</feature>
<dbReference type="PANTHER" id="PTHR16209">
    <property type="entry name" value="VESICULAR, OVEREXPRESSED IN CANCER, PROSURVIVAL PROTEIN 1"/>
    <property type="match status" value="1"/>
</dbReference>
<keyword evidence="2" id="KW-0472">Membrane</keyword>
<sequence length="407" mass="45519">MAFLIWIRQSKLLCHGPKNQSYVCESGYCCESQCCSHYYELWWFWLVWTIIIILICCCVCHHRRTKHRLQQQQRQHEINLIAYREAHNYTSLPFYLRFLPSYLLPAYEEVVNRPPTPPPPYSPAQTVVTEVGGSPTQTDQPESHCPQGPVSLSGPGAPSATSTPSPEQQQQLHLPVSSLSGPRGVVDDGKALPGAPLSEGRQQHPSLQVSLLAGEAPPARGSKARDCCKEPGGEPLGCPSPLDDKDRTPGRHRRFTGDSGIEVCVCSRGVEEDEEEDDDNDDEEHMKELERLIDAEEEEEALHPRDFCDSCHPPGGVVHHGQRQDPMGPADEELGHSDGLEQVHHHNHHHHHHHHNPPHQHHRHPHQQQPEQGISQASLPRSPVCLLLHTINEQDGSHGQGSTESQS</sequence>
<dbReference type="Pfam" id="PF11669">
    <property type="entry name" value="WBP-1"/>
    <property type="match status" value="1"/>
</dbReference>
<feature type="compositionally biased region" description="Polar residues" evidence="1">
    <location>
        <begin position="167"/>
        <end position="180"/>
    </location>
</feature>
<accession>A0AAV6G2J4</accession>
<feature type="compositionally biased region" description="Low complexity" evidence="1">
    <location>
        <begin position="153"/>
        <end position="166"/>
    </location>
</feature>
<feature type="transmembrane region" description="Helical" evidence="2">
    <location>
        <begin position="42"/>
        <end position="60"/>
    </location>
</feature>
<dbReference type="EMBL" id="JADWDJ010000018">
    <property type="protein sequence ID" value="KAG5266816.1"/>
    <property type="molecule type" value="Genomic_DNA"/>
</dbReference>
<comment type="caution">
    <text evidence="3">The sequence shown here is derived from an EMBL/GenBank/DDBJ whole genome shotgun (WGS) entry which is preliminary data.</text>
</comment>